<dbReference type="Proteomes" id="UP001054889">
    <property type="component" value="Unassembled WGS sequence"/>
</dbReference>
<proteinExistence type="predicted"/>
<dbReference type="EMBL" id="BQKI01000018">
    <property type="protein sequence ID" value="GJN11062.1"/>
    <property type="molecule type" value="Genomic_DNA"/>
</dbReference>
<evidence type="ECO:0000313" key="2">
    <source>
        <dbReference type="EMBL" id="GJN11062.1"/>
    </source>
</evidence>
<sequence>MHISVWSSVSNALMSSLDLARTPLETLEQTVWDWSTSSRSFSTRPTRVAPSRPTRQSLLPPLLSRASPHASAAAPAPHSSNSRRRRRQILTASLVIFGKPIE</sequence>
<feature type="compositionally biased region" description="Low complexity" evidence="1">
    <location>
        <begin position="36"/>
        <end position="80"/>
    </location>
</feature>
<reference evidence="2" key="2">
    <citation type="submission" date="2021-12" db="EMBL/GenBank/DDBJ databases">
        <title>Resequencing data analysis of finger millet.</title>
        <authorList>
            <person name="Hatakeyama M."/>
            <person name="Aluri S."/>
            <person name="Balachadran M.T."/>
            <person name="Sivarajan S.R."/>
            <person name="Poveda L."/>
            <person name="Shimizu-Inatsugi R."/>
            <person name="Schlapbach R."/>
            <person name="Sreeman S.M."/>
            <person name="Shimizu K.K."/>
        </authorList>
    </citation>
    <scope>NUCLEOTIDE SEQUENCE</scope>
</reference>
<evidence type="ECO:0000313" key="3">
    <source>
        <dbReference type="Proteomes" id="UP001054889"/>
    </source>
</evidence>
<gene>
    <name evidence="2" type="primary">ga29226</name>
    <name evidence="2" type="ORF">PR202_ga29226</name>
</gene>
<protein>
    <submittedName>
        <fullName evidence="2">Uncharacterized protein</fullName>
    </submittedName>
</protein>
<dbReference type="AlphaFoldDB" id="A0AAV5DL42"/>
<evidence type="ECO:0000256" key="1">
    <source>
        <dbReference type="SAM" id="MobiDB-lite"/>
    </source>
</evidence>
<feature type="region of interest" description="Disordered" evidence="1">
    <location>
        <begin position="36"/>
        <end position="86"/>
    </location>
</feature>
<comment type="caution">
    <text evidence="2">The sequence shown here is derived from an EMBL/GenBank/DDBJ whole genome shotgun (WGS) entry which is preliminary data.</text>
</comment>
<accession>A0AAV5DL42</accession>
<organism evidence="2 3">
    <name type="scientific">Eleusine coracana subsp. coracana</name>
    <dbReference type="NCBI Taxonomy" id="191504"/>
    <lineage>
        <taxon>Eukaryota</taxon>
        <taxon>Viridiplantae</taxon>
        <taxon>Streptophyta</taxon>
        <taxon>Embryophyta</taxon>
        <taxon>Tracheophyta</taxon>
        <taxon>Spermatophyta</taxon>
        <taxon>Magnoliopsida</taxon>
        <taxon>Liliopsida</taxon>
        <taxon>Poales</taxon>
        <taxon>Poaceae</taxon>
        <taxon>PACMAD clade</taxon>
        <taxon>Chloridoideae</taxon>
        <taxon>Cynodonteae</taxon>
        <taxon>Eleusininae</taxon>
        <taxon>Eleusine</taxon>
    </lineage>
</organism>
<name>A0AAV5DL42_ELECO</name>
<keyword evidence="3" id="KW-1185">Reference proteome</keyword>
<reference evidence="2" key="1">
    <citation type="journal article" date="2018" name="DNA Res.">
        <title>Multiple hybrid de novo genome assembly of finger millet, an orphan allotetraploid crop.</title>
        <authorList>
            <person name="Hatakeyama M."/>
            <person name="Aluri S."/>
            <person name="Balachadran M.T."/>
            <person name="Sivarajan S.R."/>
            <person name="Patrignani A."/>
            <person name="Gruter S."/>
            <person name="Poveda L."/>
            <person name="Shimizu-Inatsugi R."/>
            <person name="Baeten J."/>
            <person name="Francoijs K.J."/>
            <person name="Nataraja K.N."/>
            <person name="Reddy Y.A.N."/>
            <person name="Phadnis S."/>
            <person name="Ravikumar R.L."/>
            <person name="Schlapbach R."/>
            <person name="Sreeman S.M."/>
            <person name="Shimizu K.K."/>
        </authorList>
    </citation>
    <scope>NUCLEOTIDE SEQUENCE</scope>
</reference>